<evidence type="ECO:0000313" key="2">
    <source>
        <dbReference type="EMBL" id="SDI29489.1"/>
    </source>
</evidence>
<dbReference type="PANTHER" id="PTHR33609:SF5">
    <property type="entry name" value="LOW CALCIUM RESPONSE LOCUS PROTEIN S"/>
    <property type="match status" value="1"/>
</dbReference>
<dbReference type="GO" id="GO:0004803">
    <property type="term" value="F:transposase activity"/>
    <property type="evidence" value="ECO:0007669"/>
    <property type="project" value="InterPro"/>
</dbReference>
<dbReference type="EMBL" id="FNEM01000001">
    <property type="protein sequence ID" value="SDI29489.1"/>
    <property type="molecule type" value="Genomic_DNA"/>
</dbReference>
<dbReference type="Pfam" id="PF01527">
    <property type="entry name" value="HTH_Tnp_1"/>
    <property type="match status" value="1"/>
</dbReference>
<dbReference type="SUPFAM" id="SSF46689">
    <property type="entry name" value="Homeodomain-like"/>
    <property type="match status" value="1"/>
</dbReference>
<dbReference type="InterPro" id="IPR009057">
    <property type="entry name" value="Homeodomain-like_sf"/>
</dbReference>
<dbReference type="InterPro" id="IPR002514">
    <property type="entry name" value="Transposase_8"/>
</dbReference>
<dbReference type="GO" id="GO:0003677">
    <property type="term" value="F:DNA binding"/>
    <property type="evidence" value="ECO:0007669"/>
    <property type="project" value="InterPro"/>
</dbReference>
<comment type="similarity">
    <text evidence="1">Belongs to the transposase 8 family.</text>
</comment>
<evidence type="ECO:0000256" key="1">
    <source>
        <dbReference type="ARBA" id="ARBA00009964"/>
    </source>
</evidence>
<keyword evidence="3" id="KW-1185">Reference proteome</keyword>
<protein>
    <submittedName>
        <fullName evidence="2">Transposase</fullName>
    </submittedName>
</protein>
<dbReference type="PANTHER" id="PTHR33609">
    <property type="entry name" value="LOW CALCIUM RESPONSE LOCUS PROTEIN S"/>
    <property type="match status" value="1"/>
</dbReference>
<reference evidence="3" key="1">
    <citation type="submission" date="2016-10" db="EMBL/GenBank/DDBJ databases">
        <authorList>
            <person name="Varghese N."/>
            <person name="Submissions S."/>
        </authorList>
    </citation>
    <scope>NUCLEOTIDE SEQUENCE [LARGE SCALE GENOMIC DNA]</scope>
    <source>
        <strain evidence="3">DSM 23317</strain>
    </source>
</reference>
<gene>
    <name evidence="2" type="ORF">SAMN04488540_10129</name>
</gene>
<accession>A0A1G8JDZ2</accession>
<sequence length="60" mass="6996">MMKKLRYTETQVVKIQKEVECGRLVKEVCRDYGISGATYYNWKSKYGGMEASDVKLLKEL</sequence>
<dbReference type="AlphaFoldDB" id="A0A1G8JDZ2"/>
<proteinExistence type="inferred from homology"/>
<name>A0A1G8JDZ2_9GAMM</name>
<organism evidence="2 3">
    <name type="scientific">Ferrimonas sediminum</name>
    <dbReference type="NCBI Taxonomy" id="718193"/>
    <lineage>
        <taxon>Bacteria</taxon>
        <taxon>Pseudomonadati</taxon>
        <taxon>Pseudomonadota</taxon>
        <taxon>Gammaproteobacteria</taxon>
        <taxon>Alteromonadales</taxon>
        <taxon>Ferrimonadaceae</taxon>
        <taxon>Ferrimonas</taxon>
    </lineage>
</organism>
<dbReference type="GO" id="GO:0006313">
    <property type="term" value="P:DNA transposition"/>
    <property type="evidence" value="ECO:0007669"/>
    <property type="project" value="InterPro"/>
</dbReference>
<dbReference type="InterPro" id="IPR052546">
    <property type="entry name" value="Transposase_8_domain"/>
</dbReference>
<dbReference type="Proteomes" id="UP000199527">
    <property type="component" value="Unassembled WGS sequence"/>
</dbReference>
<evidence type="ECO:0000313" key="3">
    <source>
        <dbReference type="Proteomes" id="UP000199527"/>
    </source>
</evidence>